<comment type="caution">
    <text evidence="10">The sequence shown here is derived from an EMBL/GenBank/DDBJ whole genome shotgun (WGS) entry which is preliminary data.</text>
</comment>
<evidence type="ECO:0000256" key="1">
    <source>
        <dbReference type="ARBA" id="ARBA00004651"/>
    </source>
</evidence>
<feature type="transmembrane region" description="Helical" evidence="9">
    <location>
        <begin position="474"/>
        <end position="495"/>
    </location>
</feature>
<proteinExistence type="inferred from homology"/>
<feature type="transmembrane region" description="Helical" evidence="9">
    <location>
        <begin position="398"/>
        <end position="426"/>
    </location>
</feature>
<dbReference type="PANTHER" id="PTHR30047:SF7">
    <property type="entry name" value="HIGH-AFFINITY CHOLINE TRANSPORT PROTEIN"/>
    <property type="match status" value="1"/>
</dbReference>
<accession>A0ABR9PCI9</accession>
<feature type="transmembrane region" description="Helical" evidence="9">
    <location>
        <begin position="447"/>
        <end position="468"/>
    </location>
</feature>
<evidence type="ECO:0000256" key="6">
    <source>
        <dbReference type="ARBA" id="ARBA00022989"/>
    </source>
</evidence>
<protein>
    <submittedName>
        <fullName evidence="10">BCCT family transporter</fullName>
    </submittedName>
</protein>
<evidence type="ECO:0000256" key="9">
    <source>
        <dbReference type="SAM" id="Phobius"/>
    </source>
</evidence>
<evidence type="ECO:0000313" key="10">
    <source>
        <dbReference type="EMBL" id="MBE3001553.1"/>
    </source>
</evidence>
<feature type="transmembrane region" description="Helical" evidence="9">
    <location>
        <begin position="237"/>
        <end position="259"/>
    </location>
</feature>
<evidence type="ECO:0000256" key="7">
    <source>
        <dbReference type="ARBA" id="ARBA00023136"/>
    </source>
</evidence>
<feature type="transmembrane region" description="Helical" evidence="9">
    <location>
        <begin position="195"/>
        <end position="217"/>
    </location>
</feature>
<dbReference type="EMBL" id="JADBGI010000026">
    <property type="protein sequence ID" value="MBE3001553.1"/>
    <property type="molecule type" value="Genomic_DNA"/>
</dbReference>
<feature type="transmembrane region" description="Helical" evidence="9">
    <location>
        <begin position="271"/>
        <end position="297"/>
    </location>
</feature>
<evidence type="ECO:0000256" key="2">
    <source>
        <dbReference type="ARBA" id="ARBA00005658"/>
    </source>
</evidence>
<dbReference type="Pfam" id="PF02028">
    <property type="entry name" value="BCCT"/>
    <property type="match status" value="1"/>
</dbReference>
<sequence>MFSSLRTRVSSSGGRPDPWVIAVTATALVAFVALALAAPGRVSSAIDTAFAWSGTWFGAYWQILLVATLAIMTVLAFSRYGRVRMGGDVAPAFSWFRWVAMILTTLLAAGGIFWAASEPIAHYVDPPPQYADQAGGMDGAAVAMAQSFTHWGFGAWAIGGSLATLVMMRGVEKGLPLRPRTLLWPLLGERVRHHWLGTVADISCILAVVAGTVGPIGFLGLQVSYIAGQAFGLPDGYATQAVVVIGLAMIATVSVLTGLTRGIQLLSRFNVYGAIAMVVGIVGLASIPFVTDLFLQAGAVHAREILPMMLFRGDAEWLGYWTVFFAGWFIGYGPLMAIFIARISRGRTVRQIYIGATVLPALVTGVWFTALGGTGLWLEIQNPGTVSEPYAQDGLPASALAIIQALPLSGILAVVMTIVTLIFFASTMDAMSYSISTSSMHSGEPTPWVRAFWCLGMGVAAAVLLLIGDGGVEALQSFIVVSAVPVGLILLPTLWGAPRLVREMAVEQGVVPAPRTEPTTQAGDEAGDQADLEPAAAGADQR</sequence>
<keyword evidence="5 9" id="KW-0812">Transmembrane</keyword>
<evidence type="ECO:0000256" key="4">
    <source>
        <dbReference type="ARBA" id="ARBA00022475"/>
    </source>
</evidence>
<feature type="transmembrane region" description="Helical" evidence="9">
    <location>
        <begin position="352"/>
        <end position="378"/>
    </location>
</feature>
<feature type="transmembrane region" description="Helical" evidence="9">
    <location>
        <begin position="98"/>
        <end position="116"/>
    </location>
</feature>
<dbReference type="InterPro" id="IPR000060">
    <property type="entry name" value="BCCT_transptr"/>
</dbReference>
<feature type="transmembrane region" description="Helical" evidence="9">
    <location>
        <begin position="20"/>
        <end position="39"/>
    </location>
</feature>
<name>A0ABR9PCI9_9ACTN</name>
<keyword evidence="4" id="KW-1003">Cell membrane</keyword>
<comment type="similarity">
    <text evidence="2">Belongs to the BCCT transporter (TC 2.A.15) family.</text>
</comment>
<feature type="region of interest" description="Disordered" evidence="8">
    <location>
        <begin position="511"/>
        <end position="542"/>
    </location>
</feature>
<gene>
    <name evidence="10" type="ORF">IDM40_23085</name>
</gene>
<feature type="transmembrane region" description="Helical" evidence="9">
    <location>
        <begin position="153"/>
        <end position="171"/>
    </location>
</feature>
<comment type="subcellular location">
    <subcellularLocation>
        <location evidence="1">Cell membrane</location>
        <topology evidence="1">Multi-pass membrane protein</topology>
    </subcellularLocation>
</comment>
<organism evidence="10 11">
    <name type="scientific">Nocardiopsis coralli</name>
    <dbReference type="NCBI Taxonomy" id="2772213"/>
    <lineage>
        <taxon>Bacteria</taxon>
        <taxon>Bacillati</taxon>
        <taxon>Actinomycetota</taxon>
        <taxon>Actinomycetes</taxon>
        <taxon>Streptosporangiales</taxon>
        <taxon>Nocardiopsidaceae</taxon>
        <taxon>Nocardiopsis</taxon>
    </lineage>
</organism>
<feature type="transmembrane region" description="Helical" evidence="9">
    <location>
        <begin position="59"/>
        <end position="77"/>
    </location>
</feature>
<feature type="transmembrane region" description="Helical" evidence="9">
    <location>
        <begin position="317"/>
        <end position="340"/>
    </location>
</feature>
<evidence type="ECO:0000313" key="11">
    <source>
        <dbReference type="Proteomes" id="UP000806528"/>
    </source>
</evidence>
<keyword evidence="3" id="KW-0813">Transport</keyword>
<dbReference type="RefSeq" id="WP_193124152.1">
    <property type="nucleotide sequence ID" value="NZ_JADBGI010000026.1"/>
</dbReference>
<dbReference type="Proteomes" id="UP000806528">
    <property type="component" value="Unassembled WGS sequence"/>
</dbReference>
<keyword evidence="11" id="KW-1185">Reference proteome</keyword>
<keyword evidence="7 9" id="KW-0472">Membrane</keyword>
<keyword evidence="6 9" id="KW-1133">Transmembrane helix</keyword>
<evidence type="ECO:0000256" key="8">
    <source>
        <dbReference type="SAM" id="MobiDB-lite"/>
    </source>
</evidence>
<evidence type="ECO:0000256" key="3">
    <source>
        <dbReference type="ARBA" id="ARBA00022448"/>
    </source>
</evidence>
<dbReference type="PANTHER" id="PTHR30047">
    <property type="entry name" value="HIGH-AFFINITY CHOLINE TRANSPORT PROTEIN-RELATED"/>
    <property type="match status" value="1"/>
</dbReference>
<reference evidence="10 11" key="1">
    <citation type="submission" date="2020-09" db="EMBL/GenBank/DDBJ databases">
        <title>Diversity and distribution of actinomycetes associated with coral in the coast of Hainan.</title>
        <authorList>
            <person name="Li F."/>
        </authorList>
    </citation>
    <scope>NUCLEOTIDE SEQUENCE [LARGE SCALE GENOMIC DNA]</scope>
    <source>
        <strain evidence="10 11">HNM0947</strain>
    </source>
</reference>
<evidence type="ECO:0000256" key="5">
    <source>
        <dbReference type="ARBA" id="ARBA00022692"/>
    </source>
</evidence>